<evidence type="ECO:0000313" key="11">
    <source>
        <dbReference type="Proteomes" id="UP001254257"/>
    </source>
</evidence>
<keyword evidence="11" id="KW-1185">Reference proteome</keyword>
<dbReference type="Gene3D" id="3.40.50.300">
    <property type="entry name" value="P-loop containing nucleotide triphosphate hydrolases"/>
    <property type="match status" value="1"/>
</dbReference>
<evidence type="ECO:0000256" key="7">
    <source>
        <dbReference type="SAM" id="Phobius"/>
    </source>
</evidence>
<keyword evidence="4 10" id="KW-0067">ATP-binding</keyword>
<dbReference type="PANTHER" id="PTHR24221:SF654">
    <property type="entry name" value="ATP-BINDING CASSETTE SUB-FAMILY B MEMBER 6"/>
    <property type="match status" value="1"/>
</dbReference>
<proteinExistence type="predicted"/>
<dbReference type="InterPro" id="IPR039421">
    <property type="entry name" value="Type_1_exporter"/>
</dbReference>
<reference evidence="10 11" key="1">
    <citation type="submission" date="2023-09" db="EMBL/GenBank/DDBJ databases">
        <title>Whole genome shotgun sequencing (WGS) of Bosea sp. ZW T0_25, isolated from stored onions (Allium cepa).</title>
        <authorList>
            <person name="Stoll D.A."/>
            <person name="Huch M."/>
        </authorList>
    </citation>
    <scope>NUCLEOTIDE SEQUENCE [LARGE SCALE GENOMIC DNA]</scope>
    <source>
        <strain evidence="10 11">ZW T0_25</strain>
    </source>
</reference>
<feature type="transmembrane region" description="Helical" evidence="7">
    <location>
        <begin position="538"/>
        <end position="569"/>
    </location>
</feature>
<gene>
    <name evidence="10" type="ORF">RKE40_13585</name>
</gene>
<evidence type="ECO:0000256" key="5">
    <source>
        <dbReference type="ARBA" id="ARBA00022989"/>
    </source>
</evidence>
<dbReference type="PROSITE" id="PS50929">
    <property type="entry name" value="ABC_TM1F"/>
    <property type="match status" value="1"/>
</dbReference>
<comment type="caution">
    <text evidence="10">The sequence shown here is derived from an EMBL/GenBank/DDBJ whole genome shotgun (WGS) entry which is preliminary data.</text>
</comment>
<dbReference type="RefSeq" id="WP_316018769.1">
    <property type="nucleotide sequence ID" value="NZ_JAWDID010000018.1"/>
</dbReference>
<evidence type="ECO:0000256" key="2">
    <source>
        <dbReference type="ARBA" id="ARBA00022692"/>
    </source>
</evidence>
<dbReference type="InterPro" id="IPR003439">
    <property type="entry name" value="ABC_transporter-like_ATP-bd"/>
</dbReference>
<evidence type="ECO:0000256" key="6">
    <source>
        <dbReference type="ARBA" id="ARBA00023136"/>
    </source>
</evidence>
<dbReference type="SMART" id="SM00382">
    <property type="entry name" value="AAA"/>
    <property type="match status" value="1"/>
</dbReference>
<dbReference type="Proteomes" id="UP001254257">
    <property type="component" value="Unassembled WGS sequence"/>
</dbReference>
<dbReference type="InterPro" id="IPR011527">
    <property type="entry name" value="ABC1_TM_dom"/>
</dbReference>
<dbReference type="GO" id="GO:0005524">
    <property type="term" value="F:ATP binding"/>
    <property type="evidence" value="ECO:0007669"/>
    <property type="project" value="UniProtKB-KW"/>
</dbReference>
<comment type="subcellular location">
    <subcellularLocation>
        <location evidence="1">Cell membrane</location>
        <topology evidence="1">Multi-pass membrane protein</topology>
    </subcellularLocation>
</comment>
<feature type="transmembrane region" description="Helical" evidence="7">
    <location>
        <begin position="306"/>
        <end position="326"/>
    </location>
</feature>
<dbReference type="InterPro" id="IPR003593">
    <property type="entry name" value="AAA+_ATPase"/>
</dbReference>
<feature type="transmembrane region" description="Helical" evidence="7">
    <location>
        <begin position="417"/>
        <end position="441"/>
    </location>
</feature>
<accession>A0ABU3S813</accession>
<dbReference type="PANTHER" id="PTHR24221">
    <property type="entry name" value="ATP-BINDING CASSETTE SUB-FAMILY B"/>
    <property type="match status" value="1"/>
</dbReference>
<keyword evidence="5 7" id="KW-1133">Transmembrane helix</keyword>
<name>A0ABU3S813_9HYPH</name>
<evidence type="ECO:0000256" key="1">
    <source>
        <dbReference type="ARBA" id="ARBA00004651"/>
    </source>
</evidence>
<dbReference type="Pfam" id="PF00005">
    <property type="entry name" value="ABC_tran"/>
    <property type="match status" value="1"/>
</dbReference>
<dbReference type="Gene3D" id="1.20.1560.10">
    <property type="entry name" value="ABC transporter type 1, transmembrane domain"/>
    <property type="match status" value="1"/>
</dbReference>
<dbReference type="PROSITE" id="PS50893">
    <property type="entry name" value="ABC_TRANSPORTER_2"/>
    <property type="match status" value="1"/>
</dbReference>
<sequence length="852" mass="91609">MEVASPPSLRLAPRQTYELTEDTPVTLGEGEADLYLALPDGRQRFVVALPVGALLPARPDEARFFVRAGRGATLDPGGDIDGAILWLEALSRATGTPAGAFAHPEDVETYARETERLFAILAERFEAEQRRSVSEANAQARRSDKAFTETLGGFDRLLAGRFRRLPAGVHSPLAIAATRLVEAKRIKPLPIRERDGEDRDDFIERFAATHGLRPRPIRLDTGAEPEGDGPFLVFDAQRRPLILRPRLRGGFLIEDPETDAKPRLLQAADWHSFAPEAFAFYATLPAGKLSYREITRFGLRDSAWDFALLAACGIIGALLALLTPIASEQIANIAVHTADTVFLADLLAILAVALMAETSFFVIGRLAELRAQGRSGLALHAAMVDRLLRLPPAALRASTTLVLATQMETVEKFRRSLLAFATNGMLALVNGLAAAALVAFVSPAAGLVAIGLVLVLLGITALIGWAQFKAIYEGERMDVIVLAFVYDLVRLVPIVRAARLEKRAFSQWSENFLAFQSRLMRSATISNRLAVIEPFWDMIVLALCFAAIAYAGAASHIGAGEAIVFVMALGRLVRSGKELAHAVMGSAKLMPMAKLGRSLIEQEIEPLTSGAPVESLSGAVEMSGVSFFYGARRVLSDVDLAIAPGEFVGLVGASGSGKSTALALLTGLERPHAGRVLLDGSDVAGLDRRQLTRHLGVVMQNSRLFSGSIYDNIRGVSGIDLALAWDYAAEVGLADELRALPMGLHTIIGETGAGLSTGQVQRVLIARALARRPSILVLDEAMSALDGASQQHILGVLERLAVTRILVAHRPSTLAKADRLILFERGSVVGTGTPAEIMRRHATFHAPGREAR</sequence>
<feature type="domain" description="ABC transporter" evidence="8">
    <location>
        <begin position="620"/>
        <end position="850"/>
    </location>
</feature>
<protein>
    <submittedName>
        <fullName evidence="10">ATP-binding cassette domain-containing protein</fullName>
    </submittedName>
</protein>
<organism evidence="10 11">
    <name type="scientific">Bosea rubneri</name>
    <dbReference type="NCBI Taxonomy" id="3075434"/>
    <lineage>
        <taxon>Bacteria</taxon>
        <taxon>Pseudomonadati</taxon>
        <taxon>Pseudomonadota</taxon>
        <taxon>Alphaproteobacteria</taxon>
        <taxon>Hyphomicrobiales</taxon>
        <taxon>Boseaceae</taxon>
        <taxon>Bosea</taxon>
    </lineage>
</organism>
<evidence type="ECO:0000259" key="8">
    <source>
        <dbReference type="PROSITE" id="PS50893"/>
    </source>
</evidence>
<dbReference type="EMBL" id="JAWDID010000018">
    <property type="protein sequence ID" value="MDU0340927.1"/>
    <property type="molecule type" value="Genomic_DNA"/>
</dbReference>
<dbReference type="SUPFAM" id="SSF90123">
    <property type="entry name" value="ABC transporter transmembrane region"/>
    <property type="match status" value="1"/>
</dbReference>
<keyword evidence="6 7" id="KW-0472">Membrane</keyword>
<feature type="transmembrane region" description="Helical" evidence="7">
    <location>
        <begin position="346"/>
        <end position="367"/>
    </location>
</feature>
<dbReference type="InterPro" id="IPR027417">
    <property type="entry name" value="P-loop_NTPase"/>
</dbReference>
<evidence type="ECO:0000259" key="9">
    <source>
        <dbReference type="PROSITE" id="PS50929"/>
    </source>
</evidence>
<keyword evidence="2 7" id="KW-0812">Transmembrane</keyword>
<feature type="domain" description="ABC transmembrane type-1" evidence="9">
    <location>
        <begin position="307"/>
        <end position="575"/>
    </location>
</feature>
<keyword evidence="3" id="KW-0547">Nucleotide-binding</keyword>
<evidence type="ECO:0000256" key="4">
    <source>
        <dbReference type="ARBA" id="ARBA00022840"/>
    </source>
</evidence>
<evidence type="ECO:0000313" key="10">
    <source>
        <dbReference type="EMBL" id="MDU0340927.1"/>
    </source>
</evidence>
<dbReference type="InterPro" id="IPR036640">
    <property type="entry name" value="ABC1_TM_sf"/>
</dbReference>
<evidence type="ECO:0000256" key="3">
    <source>
        <dbReference type="ARBA" id="ARBA00022741"/>
    </source>
</evidence>
<feature type="transmembrane region" description="Helical" evidence="7">
    <location>
        <begin position="447"/>
        <end position="467"/>
    </location>
</feature>
<dbReference type="SUPFAM" id="SSF52540">
    <property type="entry name" value="P-loop containing nucleoside triphosphate hydrolases"/>
    <property type="match status" value="1"/>
</dbReference>